<evidence type="ECO:0000259" key="1">
    <source>
        <dbReference type="Pfam" id="PF04073"/>
    </source>
</evidence>
<dbReference type="GO" id="GO:0002161">
    <property type="term" value="F:aminoacyl-tRNA deacylase activity"/>
    <property type="evidence" value="ECO:0007669"/>
    <property type="project" value="InterPro"/>
</dbReference>
<keyword evidence="3" id="KW-1185">Reference proteome</keyword>
<dbReference type="AlphaFoldDB" id="A0A1G9WM40"/>
<dbReference type="RefSeq" id="WP_092638403.1">
    <property type="nucleotide sequence ID" value="NZ_FNID01000006.1"/>
</dbReference>
<dbReference type="Gene3D" id="3.90.960.10">
    <property type="entry name" value="YbaK/aminoacyl-tRNA synthetase-associated domain"/>
    <property type="match status" value="1"/>
</dbReference>
<dbReference type="SUPFAM" id="SSF55826">
    <property type="entry name" value="YbaK/ProRS associated domain"/>
    <property type="match status" value="1"/>
</dbReference>
<feature type="domain" description="YbaK/aminoacyl-tRNA synthetase-associated" evidence="1">
    <location>
        <begin position="27"/>
        <end position="142"/>
    </location>
</feature>
<protein>
    <submittedName>
        <fullName evidence="2">Cys-tRNA(Pro) deacylase, prolyl-tRNA editing enzyme YbaK/EbsC</fullName>
    </submittedName>
</protein>
<dbReference type="STRING" id="258515.SAMN05192585_10659"/>
<dbReference type="EMBL" id="FNID01000006">
    <property type="protein sequence ID" value="SDM85672.1"/>
    <property type="molecule type" value="Genomic_DNA"/>
</dbReference>
<sequence length="160" mass="16931">MSVEKVKKYLAQYGKDSAVTEFSVSSATVALAAEALGVSPSRIAKTISFTNGSGGCTLIVAAGDAKIDNSKYKAHFGIKATMLTPEEALQLTGHAVGGVCPFAIENPDVAVYIDLSLKRFDTVYPAAGSSNSAVELTCEELFTISRSREWVDVCKGWQEG</sequence>
<name>A0A1G9WM40_9FIRM</name>
<organism evidence="2 3">
    <name type="scientific">Acetanaerobacterium elongatum</name>
    <dbReference type="NCBI Taxonomy" id="258515"/>
    <lineage>
        <taxon>Bacteria</taxon>
        <taxon>Bacillati</taxon>
        <taxon>Bacillota</taxon>
        <taxon>Clostridia</taxon>
        <taxon>Eubacteriales</taxon>
        <taxon>Oscillospiraceae</taxon>
        <taxon>Acetanaerobacterium</taxon>
    </lineage>
</organism>
<dbReference type="CDD" id="cd04333">
    <property type="entry name" value="ProX_deacylase"/>
    <property type="match status" value="1"/>
</dbReference>
<accession>A0A1G9WM40</accession>
<dbReference type="InterPro" id="IPR007214">
    <property type="entry name" value="YbaK/aa-tRNA-synth-assoc-dom"/>
</dbReference>
<proteinExistence type="predicted"/>
<dbReference type="Pfam" id="PF04073">
    <property type="entry name" value="tRNA_edit"/>
    <property type="match status" value="1"/>
</dbReference>
<evidence type="ECO:0000313" key="2">
    <source>
        <dbReference type="EMBL" id="SDM85672.1"/>
    </source>
</evidence>
<dbReference type="InterPro" id="IPR036754">
    <property type="entry name" value="YbaK/aa-tRNA-synt-asso_dom_sf"/>
</dbReference>
<evidence type="ECO:0000313" key="3">
    <source>
        <dbReference type="Proteomes" id="UP000199182"/>
    </source>
</evidence>
<dbReference type="OrthoDB" id="9798760at2"/>
<gene>
    <name evidence="2" type="ORF">SAMN05192585_10659</name>
</gene>
<dbReference type="PANTHER" id="PTHR30411:SF1">
    <property type="entry name" value="CYTOPLASMIC PROTEIN"/>
    <property type="match status" value="1"/>
</dbReference>
<dbReference type="PANTHER" id="PTHR30411">
    <property type="entry name" value="CYTOPLASMIC PROTEIN"/>
    <property type="match status" value="1"/>
</dbReference>
<dbReference type="Proteomes" id="UP000199182">
    <property type="component" value="Unassembled WGS sequence"/>
</dbReference>
<reference evidence="2 3" key="1">
    <citation type="submission" date="2016-10" db="EMBL/GenBank/DDBJ databases">
        <authorList>
            <person name="de Groot N.N."/>
        </authorList>
    </citation>
    <scope>NUCLEOTIDE SEQUENCE [LARGE SCALE GENOMIC DNA]</scope>
    <source>
        <strain evidence="2 3">CGMCC 1.5012</strain>
    </source>
</reference>